<dbReference type="VEuPathDB" id="FungiDB:PPTG_11796"/>
<gene>
    <name evidence="1" type="ORF">L917_08083</name>
</gene>
<name>W2LB12_PHYNI</name>
<protein>
    <submittedName>
        <fullName evidence="1">Uncharacterized protein</fullName>
    </submittedName>
</protein>
<accession>W2LB12</accession>
<organism evidence="1">
    <name type="scientific">Phytophthora nicotianae</name>
    <name type="common">Potato buckeye rot agent</name>
    <name type="synonym">Phytophthora parasitica</name>
    <dbReference type="NCBI Taxonomy" id="4792"/>
    <lineage>
        <taxon>Eukaryota</taxon>
        <taxon>Sar</taxon>
        <taxon>Stramenopiles</taxon>
        <taxon>Oomycota</taxon>
        <taxon>Peronosporomycetes</taxon>
        <taxon>Peronosporales</taxon>
        <taxon>Peronosporaceae</taxon>
        <taxon>Phytophthora</taxon>
    </lineage>
</organism>
<dbReference type="Proteomes" id="UP000054423">
    <property type="component" value="Unassembled WGS sequence"/>
</dbReference>
<proteinExistence type="predicted"/>
<evidence type="ECO:0000313" key="1">
    <source>
        <dbReference type="EMBL" id="ETL93855.1"/>
    </source>
</evidence>
<reference evidence="1" key="1">
    <citation type="submission" date="2013-11" db="EMBL/GenBank/DDBJ databases">
        <title>The Genome Sequence of Phytophthora parasitica CHvinca01.</title>
        <authorList>
            <consortium name="The Broad Institute Genomics Platform"/>
            <person name="Russ C."/>
            <person name="Tyler B."/>
            <person name="Panabieres F."/>
            <person name="Shan W."/>
            <person name="Tripathy S."/>
            <person name="Grunwald N."/>
            <person name="Machado M."/>
            <person name="Johnson C.S."/>
            <person name="Arredondo F."/>
            <person name="Hong C."/>
            <person name="Coffey M."/>
            <person name="Young S.K."/>
            <person name="Zeng Q."/>
            <person name="Gargeya S."/>
            <person name="Fitzgerald M."/>
            <person name="Abouelleil A."/>
            <person name="Alvarado L."/>
            <person name="Chapman S.B."/>
            <person name="Gainer-Dewar J."/>
            <person name="Goldberg J."/>
            <person name="Griggs A."/>
            <person name="Gujja S."/>
            <person name="Hansen M."/>
            <person name="Howarth C."/>
            <person name="Imamovic A."/>
            <person name="Ireland A."/>
            <person name="Larimer J."/>
            <person name="McCowan C."/>
            <person name="Murphy C."/>
            <person name="Pearson M."/>
            <person name="Poon T.W."/>
            <person name="Priest M."/>
            <person name="Roberts A."/>
            <person name="Saif S."/>
            <person name="Shea T."/>
            <person name="Sykes S."/>
            <person name="Wortman J."/>
            <person name="Nusbaum C."/>
            <person name="Birren B."/>
        </authorList>
    </citation>
    <scope>NUCLEOTIDE SEQUENCE [LARGE SCALE GENOMIC DNA]</scope>
    <source>
        <strain evidence="1">CHvinca01</strain>
    </source>
</reference>
<dbReference type="AlphaFoldDB" id="W2LB12"/>
<feature type="non-terminal residue" evidence="1">
    <location>
        <position position="140"/>
    </location>
</feature>
<sequence>MDFGIPCTPTRYEIAFNDSDDEDDTMDFGIPCTPTRYEIAFNDSDDEDDTEDTDADIFVGDGIVSTTPMNRHQRSVSTKPWPYHNHDPIKGAALAGTSKPDCLQYSHFLMWSDEVLQALWSGELGEHFDTIYEIMWNLWS</sequence>
<dbReference type="EMBL" id="KI679507">
    <property type="protein sequence ID" value="ETL93855.1"/>
    <property type="molecule type" value="Genomic_DNA"/>
</dbReference>
<dbReference type="OrthoDB" id="167202at2759"/>